<dbReference type="AlphaFoldDB" id="A0A9C6XCF1"/>
<accession>A0A9C6XCF1</accession>
<name>A0A9C6XCF1_FRAOC</name>
<dbReference type="RefSeq" id="XP_052133491.1">
    <property type="nucleotide sequence ID" value="XM_052277531.1"/>
</dbReference>
<evidence type="ECO:0000259" key="2">
    <source>
        <dbReference type="PROSITE" id="PS51154"/>
    </source>
</evidence>
<dbReference type="Gene3D" id="3.40.220.10">
    <property type="entry name" value="Leucine Aminopeptidase, subunit E, domain 1"/>
    <property type="match status" value="1"/>
</dbReference>
<organism evidence="3 4">
    <name type="scientific">Frankliniella occidentalis</name>
    <name type="common">Western flower thrips</name>
    <name type="synonym">Euthrips occidentalis</name>
    <dbReference type="NCBI Taxonomy" id="133901"/>
    <lineage>
        <taxon>Eukaryota</taxon>
        <taxon>Metazoa</taxon>
        <taxon>Ecdysozoa</taxon>
        <taxon>Arthropoda</taxon>
        <taxon>Hexapoda</taxon>
        <taxon>Insecta</taxon>
        <taxon>Pterygota</taxon>
        <taxon>Neoptera</taxon>
        <taxon>Paraneoptera</taxon>
        <taxon>Thysanoptera</taxon>
        <taxon>Terebrantia</taxon>
        <taxon>Thripoidea</taxon>
        <taxon>Thripidae</taxon>
        <taxon>Frankliniella</taxon>
    </lineage>
</organism>
<dbReference type="Pfam" id="PF01661">
    <property type="entry name" value="Macro"/>
    <property type="match status" value="1"/>
</dbReference>
<evidence type="ECO:0000313" key="5">
    <source>
        <dbReference type="RefSeq" id="XP_052133491.1"/>
    </source>
</evidence>
<sequence length="419" mass="47961">MKILANLVMDPGWRTHTIKSTSNCFMDTLNYSWQESPSKQQNSSSNKRDIHPKKQQPKRSSEPPNLHGEPLKRETLSRNDRDFGPSRQQLQRPSEEKSSLGGSSAESRSLETTVIKEIKSDLFKMSESHALAHCVGSDFIMSSGIAVEFRKKFRNIPELLDQNKNPGQVAFLKIQNSGQYIYYLVTKLCSTGKPKWEDFEKSVVEWKDLCLQHKIKEIAIPQIGCGRDQLDWKKVSNLLKQQFANTQIEITVCSIEAEGAPPKKWNLSLVHTPKPLSELNPVDCALVFIASKDHFITPTIQRLVAKYGFESDYLSHKQGSGSLYHTVRRSANIFGLVVKDRHNESVSFSAIGKCLQDLKRVVKKSNLWYIGFEAFDDPKVLLATRKVWTLIIDAFFTENIEVHFCWPEEVKEKCWEDRK</sequence>
<protein>
    <submittedName>
        <fullName evidence="4 5">Uncharacterized protein LOC113203974 isoform X2</fullName>
    </submittedName>
</protein>
<dbReference type="PANTHER" id="PTHR12521">
    <property type="entry name" value="PROTEIN C6ORF130"/>
    <property type="match status" value="1"/>
</dbReference>
<feature type="compositionally biased region" description="Low complexity" evidence="1">
    <location>
        <begin position="99"/>
        <end position="108"/>
    </location>
</feature>
<dbReference type="InterPro" id="IPR050892">
    <property type="entry name" value="ADP-ribose_metab_enzymes"/>
</dbReference>
<dbReference type="PROSITE" id="PS51154">
    <property type="entry name" value="MACRO"/>
    <property type="match status" value="1"/>
</dbReference>
<dbReference type="GeneID" id="113203974"/>
<feature type="domain" description="Macro" evidence="2">
    <location>
        <begin position="102"/>
        <end position="259"/>
    </location>
</feature>
<dbReference type="RefSeq" id="XP_052133490.1">
    <property type="nucleotide sequence ID" value="XM_052277530.1"/>
</dbReference>
<reference evidence="4 5" key="1">
    <citation type="submission" date="2025-04" db="UniProtKB">
        <authorList>
            <consortium name="RefSeq"/>
        </authorList>
    </citation>
    <scope>IDENTIFICATION</scope>
    <source>
        <tissue evidence="4 5">Whole organism</tissue>
    </source>
</reference>
<dbReference type="InterPro" id="IPR043472">
    <property type="entry name" value="Macro_dom-like"/>
</dbReference>
<dbReference type="CDD" id="cd02901">
    <property type="entry name" value="Macro_Poa1p-like"/>
    <property type="match status" value="1"/>
</dbReference>
<gene>
    <name evidence="4 5" type="primary">LOC113203974</name>
</gene>
<proteinExistence type="predicted"/>
<dbReference type="PANTHER" id="PTHR12521:SF0">
    <property type="entry name" value="ADP-RIBOSE GLYCOHYDROLASE OARD1"/>
    <property type="match status" value="1"/>
</dbReference>
<dbReference type="Proteomes" id="UP000504606">
    <property type="component" value="Unplaced"/>
</dbReference>
<dbReference type="SUPFAM" id="SSF52949">
    <property type="entry name" value="Macro domain-like"/>
    <property type="match status" value="1"/>
</dbReference>
<dbReference type="GO" id="GO:0140291">
    <property type="term" value="P:peptidyl-glutamate ADP-deribosylation"/>
    <property type="evidence" value="ECO:0007669"/>
    <property type="project" value="TreeGrafter"/>
</dbReference>
<feature type="region of interest" description="Disordered" evidence="1">
    <location>
        <begin position="35"/>
        <end position="108"/>
    </location>
</feature>
<evidence type="ECO:0000256" key="1">
    <source>
        <dbReference type="SAM" id="MobiDB-lite"/>
    </source>
</evidence>
<keyword evidence="3" id="KW-1185">Reference proteome</keyword>
<dbReference type="InterPro" id="IPR002589">
    <property type="entry name" value="Macro_dom"/>
</dbReference>
<feature type="compositionally biased region" description="Basic and acidic residues" evidence="1">
    <location>
        <begin position="69"/>
        <end position="84"/>
    </location>
</feature>
<evidence type="ECO:0000313" key="4">
    <source>
        <dbReference type="RefSeq" id="XP_052133490.1"/>
    </source>
</evidence>
<evidence type="ECO:0000313" key="3">
    <source>
        <dbReference type="Proteomes" id="UP000504606"/>
    </source>
</evidence>